<dbReference type="InterPro" id="IPR010998">
    <property type="entry name" value="Integrase_recombinase_N"/>
</dbReference>
<evidence type="ECO:0000256" key="1">
    <source>
        <dbReference type="ARBA" id="ARBA00008857"/>
    </source>
</evidence>
<name>A0ABW5KGC2_9SPHI</name>
<dbReference type="InterPro" id="IPR002104">
    <property type="entry name" value="Integrase_catalytic"/>
</dbReference>
<dbReference type="EMBL" id="JBHULR010000003">
    <property type="protein sequence ID" value="MFD2547478.1"/>
    <property type="molecule type" value="Genomic_DNA"/>
</dbReference>
<sequence length="434" mass="50219">MAKCSTNIILRTDKQNGLGQKPITVTISVANQLKKLSTGVAVFPEQWDSNSKEVLFINKKNAKALLPDIDHDLLPTLEETKTINNDLKAIIGNIEKIVQRFNLDNVDFSSSMVVDEYKRIHLNNGKKEEVKNLVFDYIDKYIEDNTASRVKGSLSVYKALKKHLRAYETEKNTRVRFDKMTYDFFTSFQNFLINHTTDQGKTLNNITIAKQLSTLKTFLNYAKRSGIKFGEGYKDFTIKRQKLEVIALTEEEFYKLVNLDLSNNERLDRVRDVFVFGCVVGYRYSDLSQLSRHHIKGDTIYLTTEKTKTPIITPLNDLALGILKKYEKNRKPLPVISNQKYNQYLTELCKLAELNDEIEIIRFKGAEKIVNVYPKWQLVTAHTSRKSFASMLIAKQVPYQVIMTLGGWSDFKSFQRYIKIEQDTLKNFIQTAWK</sequence>
<organism evidence="5 6">
    <name type="scientific">Sphingobacterium suaedae</name>
    <dbReference type="NCBI Taxonomy" id="1686402"/>
    <lineage>
        <taxon>Bacteria</taxon>
        <taxon>Pseudomonadati</taxon>
        <taxon>Bacteroidota</taxon>
        <taxon>Sphingobacteriia</taxon>
        <taxon>Sphingobacteriales</taxon>
        <taxon>Sphingobacteriaceae</taxon>
        <taxon>Sphingobacterium</taxon>
    </lineage>
</organism>
<dbReference type="InterPro" id="IPR013762">
    <property type="entry name" value="Integrase-like_cat_sf"/>
</dbReference>
<dbReference type="PANTHER" id="PTHR30349">
    <property type="entry name" value="PHAGE INTEGRASE-RELATED"/>
    <property type="match status" value="1"/>
</dbReference>
<dbReference type="Pfam" id="PF17293">
    <property type="entry name" value="Arm-DNA-bind_5"/>
    <property type="match status" value="1"/>
</dbReference>
<comment type="similarity">
    <text evidence="1">Belongs to the 'phage' integrase family.</text>
</comment>
<dbReference type="CDD" id="cd01185">
    <property type="entry name" value="INTN1_C_like"/>
    <property type="match status" value="1"/>
</dbReference>
<dbReference type="RefSeq" id="WP_380902268.1">
    <property type="nucleotide sequence ID" value="NZ_JBHUEG010000007.1"/>
</dbReference>
<dbReference type="Pfam" id="PF00589">
    <property type="entry name" value="Phage_integrase"/>
    <property type="match status" value="1"/>
</dbReference>
<dbReference type="InterPro" id="IPR025269">
    <property type="entry name" value="SAM-like_dom"/>
</dbReference>
<proteinExistence type="inferred from homology"/>
<keyword evidence="6" id="KW-1185">Reference proteome</keyword>
<dbReference type="InterPro" id="IPR050090">
    <property type="entry name" value="Tyrosine_recombinase_XerCD"/>
</dbReference>
<evidence type="ECO:0000256" key="3">
    <source>
        <dbReference type="ARBA" id="ARBA00023172"/>
    </source>
</evidence>
<evidence type="ECO:0000259" key="4">
    <source>
        <dbReference type="PROSITE" id="PS51898"/>
    </source>
</evidence>
<evidence type="ECO:0000256" key="2">
    <source>
        <dbReference type="ARBA" id="ARBA00023125"/>
    </source>
</evidence>
<dbReference type="Proteomes" id="UP001597545">
    <property type="component" value="Unassembled WGS sequence"/>
</dbReference>
<protein>
    <submittedName>
        <fullName evidence="5">Site-specific integrase</fullName>
    </submittedName>
</protein>
<reference evidence="6" key="1">
    <citation type="journal article" date="2019" name="Int. J. Syst. Evol. Microbiol.">
        <title>The Global Catalogue of Microorganisms (GCM) 10K type strain sequencing project: providing services to taxonomists for standard genome sequencing and annotation.</title>
        <authorList>
            <consortium name="The Broad Institute Genomics Platform"/>
            <consortium name="The Broad Institute Genome Sequencing Center for Infectious Disease"/>
            <person name="Wu L."/>
            <person name="Ma J."/>
        </authorList>
    </citation>
    <scope>NUCLEOTIDE SEQUENCE [LARGE SCALE GENOMIC DNA]</scope>
    <source>
        <strain evidence="6">KCTC 42662</strain>
    </source>
</reference>
<evidence type="ECO:0000313" key="5">
    <source>
        <dbReference type="EMBL" id="MFD2547478.1"/>
    </source>
</evidence>
<dbReference type="PANTHER" id="PTHR30349:SF64">
    <property type="entry name" value="PROPHAGE INTEGRASE INTD-RELATED"/>
    <property type="match status" value="1"/>
</dbReference>
<dbReference type="InterPro" id="IPR011010">
    <property type="entry name" value="DNA_brk_join_enz"/>
</dbReference>
<dbReference type="PROSITE" id="PS51898">
    <property type="entry name" value="TYR_RECOMBINASE"/>
    <property type="match status" value="1"/>
</dbReference>
<feature type="domain" description="Tyr recombinase" evidence="4">
    <location>
        <begin position="243"/>
        <end position="430"/>
    </location>
</feature>
<comment type="caution">
    <text evidence="5">The sequence shown here is derived from an EMBL/GenBank/DDBJ whole genome shotgun (WGS) entry which is preliminary data.</text>
</comment>
<dbReference type="Gene3D" id="1.10.150.130">
    <property type="match status" value="1"/>
</dbReference>
<gene>
    <name evidence="5" type="ORF">ACFSR5_07465</name>
</gene>
<evidence type="ECO:0000313" key="6">
    <source>
        <dbReference type="Proteomes" id="UP001597545"/>
    </source>
</evidence>
<keyword evidence="3" id="KW-0233">DNA recombination</keyword>
<dbReference type="Gene3D" id="1.10.443.10">
    <property type="entry name" value="Intergrase catalytic core"/>
    <property type="match status" value="1"/>
</dbReference>
<dbReference type="InterPro" id="IPR035386">
    <property type="entry name" value="Arm-DNA-bind_5"/>
</dbReference>
<dbReference type="Pfam" id="PF13102">
    <property type="entry name" value="Phage_int_SAM_5"/>
    <property type="match status" value="1"/>
</dbReference>
<dbReference type="SUPFAM" id="SSF56349">
    <property type="entry name" value="DNA breaking-rejoining enzymes"/>
    <property type="match status" value="1"/>
</dbReference>
<keyword evidence="2" id="KW-0238">DNA-binding</keyword>
<accession>A0ABW5KGC2</accession>